<name>A0A8J7YMH7_9ARCH</name>
<comment type="subcellular location">
    <subcellularLocation>
        <location evidence="1">Cell membrane</location>
        <topology evidence="1">Multi-pass membrane protein</topology>
    </subcellularLocation>
</comment>
<evidence type="ECO:0000256" key="5">
    <source>
        <dbReference type="ARBA" id="ARBA00022989"/>
    </source>
</evidence>
<comment type="caution">
    <text evidence="9">The sequence shown here is derived from an EMBL/GenBank/DDBJ whole genome shotgun (WGS) entry which is preliminary data.</text>
</comment>
<feature type="transmembrane region" description="Helical" evidence="7">
    <location>
        <begin position="67"/>
        <end position="88"/>
    </location>
</feature>
<feature type="transmembrane region" description="Helical" evidence="7">
    <location>
        <begin position="274"/>
        <end position="294"/>
    </location>
</feature>
<keyword evidence="5 7" id="KW-1133">Transmembrane helix</keyword>
<feature type="transmembrane region" description="Helical" evidence="7">
    <location>
        <begin position="506"/>
        <end position="526"/>
    </location>
</feature>
<dbReference type="PANTHER" id="PTHR42718">
    <property type="entry name" value="MAJOR FACILITATOR SUPERFAMILY MULTIDRUG TRANSPORTER MFSC"/>
    <property type="match status" value="1"/>
</dbReference>
<evidence type="ECO:0000256" key="4">
    <source>
        <dbReference type="ARBA" id="ARBA00022692"/>
    </source>
</evidence>
<dbReference type="Pfam" id="PF07690">
    <property type="entry name" value="MFS_1"/>
    <property type="match status" value="1"/>
</dbReference>
<evidence type="ECO:0000259" key="8">
    <source>
        <dbReference type="PROSITE" id="PS50850"/>
    </source>
</evidence>
<evidence type="ECO:0000313" key="10">
    <source>
        <dbReference type="Proteomes" id="UP000716004"/>
    </source>
</evidence>
<feature type="transmembrane region" description="Helical" evidence="7">
    <location>
        <begin position="167"/>
        <end position="189"/>
    </location>
</feature>
<evidence type="ECO:0000256" key="6">
    <source>
        <dbReference type="ARBA" id="ARBA00023136"/>
    </source>
</evidence>
<gene>
    <name evidence="9" type="ORF">J9259_02295</name>
</gene>
<dbReference type="InterPro" id="IPR020846">
    <property type="entry name" value="MFS_dom"/>
</dbReference>
<feature type="transmembrane region" description="Helical" evidence="7">
    <location>
        <begin position="380"/>
        <end position="399"/>
    </location>
</feature>
<reference evidence="9" key="1">
    <citation type="submission" date="2021-04" db="EMBL/GenBank/DDBJ databases">
        <title>Genomic insights into ecological role and evolution of a novel Thermoplasmata order Candidatus Sysuiplasmatales.</title>
        <authorList>
            <person name="Yuan Y."/>
        </authorList>
    </citation>
    <scope>NUCLEOTIDE SEQUENCE</scope>
    <source>
        <strain evidence="9">YP2-bin.285</strain>
    </source>
</reference>
<dbReference type="PROSITE" id="PS50850">
    <property type="entry name" value="MFS"/>
    <property type="match status" value="1"/>
</dbReference>
<evidence type="ECO:0000313" key="9">
    <source>
        <dbReference type="EMBL" id="MBX8631340.1"/>
    </source>
</evidence>
<keyword evidence="3" id="KW-1003">Cell membrane</keyword>
<feature type="transmembrane region" description="Helical" evidence="7">
    <location>
        <begin position="100"/>
        <end position="122"/>
    </location>
</feature>
<feature type="transmembrane region" description="Helical" evidence="7">
    <location>
        <begin position="452"/>
        <end position="479"/>
    </location>
</feature>
<feature type="transmembrane region" description="Helical" evidence="7">
    <location>
        <begin position="134"/>
        <end position="155"/>
    </location>
</feature>
<dbReference type="EMBL" id="JAGVSJ010000003">
    <property type="protein sequence ID" value="MBX8631340.1"/>
    <property type="molecule type" value="Genomic_DNA"/>
</dbReference>
<dbReference type="AlphaFoldDB" id="A0A8J7YMH7"/>
<dbReference type="GO" id="GO:0005886">
    <property type="term" value="C:plasma membrane"/>
    <property type="evidence" value="ECO:0007669"/>
    <property type="project" value="UniProtKB-SubCell"/>
</dbReference>
<dbReference type="CDD" id="cd17321">
    <property type="entry name" value="MFS_MMR_MDR_like"/>
    <property type="match status" value="1"/>
</dbReference>
<feature type="transmembrane region" description="Helical" evidence="7">
    <location>
        <begin position="12"/>
        <end position="40"/>
    </location>
</feature>
<sequence>MEKQKRKMDYKWVVLSNTTIAILMASIDTSIVIISLPYILRSVLRHIPGGTASPTSVAYAVASADSFVYVIWSLMGYMLITATLLIFFGRLADLKGRVKIYNAGFAVFTAGSLLAGFSGIVIPNSLMTEGIQLVMFRLLQAIGAAMLWSNSAALLTDAFPANQRGLALGTNMVSGVGGSILGLVLGGVITSVASWRYIFFINVPIGIFATLWAYMRLHEISKPSRNETLDLPGAFLFSGSIAALLLGSTFYTLGGMTAGSASRGNLLYSTFHPYLFMSYVAFAIFPLLMALFVVNEVKFAKHPLMKFSLFRSRMFTAGVTSSSLLAIGRGGIMFLLVFYFEGVKGLSAFNAGLQLIPMSLGFLLVGPISGILSDRIGSRGLTTAGVVLSAIALLILSVLPQSASPLEVSAVLALTGIGGGLFGSPNISSIMSSMKANERGVGAATNSTMLNVSTMIALTIAFVFIGTTVNVSNFITLFIGTTKNLPSSVVSSAAYQALWHPFMHSFHQIFAIFSVAVIIALIPSALRPRNRKQAENKSVLYSARSETNDA</sequence>
<feature type="transmembrane region" description="Helical" evidence="7">
    <location>
        <begin position="411"/>
        <end position="431"/>
    </location>
</feature>
<proteinExistence type="predicted"/>
<evidence type="ECO:0000256" key="1">
    <source>
        <dbReference type="ARBA" id="ARBA00004651"/>
    </source>
</evidence>
<accession>A0A8J7YMH7</accession>
<dbReference type="PANTHER" id="PTHR42718:SF46">
    <property type="entry name" value="BLR6921 PROTEIN"/>
    <property type="match status" value="1"/>
</dbReference>
<feature type="domain" description="Major facilitator superfamily (MFS) profile" evidence="8">
    <location>
        <begin position="14"/>
        <end position="532"/>
    </location>
</feature>
<dbReference type="SUPFAM" id="SSF103473">
    <property type="entry name" value="MFS general substrate transporter"/>
    <property type="match status" value="1"/>
</dbReference>
<keyword evidence="2" id="KW-0813">Transport</keyword>
<evidence type="ECO:0000256" key="2">
    <source>
        <dbReference type="ARBA" id="ARBA00022448"/>
    </source>
</evidence>
<dbReference type="GO" id="GO:0022857">
    <property type="term" value="F:transmembrane transporter activity"/>
    <property type="evidence" value="ECO:0007669"/>
    <property type="project" value="InterPro"/>
</dbReference>
<evidence type="ECO:0000256" key="3">
    <source>
        <dbReference type="ARBA" id="ARBA00022475"/>
    </source>
</evidence>
<feature type="transmembrane region" description="Helical" evidence="7">
    <location>
        <begin position="195"/>
        <end position="214"/>
    </location>
</feature>
<dbReference type="InterPro" id="IPR036259">
    <property type="entry name" value="MFS_trans_sf"/>
</dbReference>
<organism evidence="9 10">
    <name type="scientific">Candidatus Sysuiplasma superficiale</name>
    <dbReference type="NCBI Taxonomy" id="2823368"/>
    <lineage>
        <taxon>Archaea</taxon>
        <taxon>Methanobacteriati</taxon>
        <taxon>Thermoplasmatota</taxon>
        <taxon>Thermoplasmata</taxon>
        <taxon>Candidatus Sysuiplasmatales</taxon>
        <taxon>Candidatus Sysuiplasmataceae</taxon>
        <taxon>Candidatus Sysuiplasma</taxon>
    </lineage>
</organism>
<keyword evidence="4 7" id="KW-0812">Transmembrane</keyword>
<feature type="transmembrane region" description="Helical" evidence="7">
    <location>
        <begin position="352"/>
        <end position="373"/>
    </location>
</feature>
<feature type="transmembrane region" description="Helical" evidence="7">
    <location>
        <begin position="315"/>
        <end position="340"/>
    </location>
</feature>
<keyword evidence="6 7" id="KW-0472">Membrane</keyword>
<evidence type="ECO:0000256" key="7">
    <source>
        <dbReference type="SAM" id="Phobius"/>
    </source>
</evidence>
<dbReference type="Gene3D" id="1.20.1250.20">
    <property type="entry name" value="MFS general substrate transporter like domains"/>
    <property type="match status" value="2"/>
</dbReference>
<dbReference type="Proteomes" id="UP000716004">
    <property type="component" value="Unassembled WGS sequence"/>
</dbReference>
<protein>
    <submittedName>
        <fullName evidence="9">MFS transporter</fullName>
    </submittedName>
</protein>
<dbReference type="InterPro" id="IPR011701">
    <property type="entry name" value="MFS"/>
</dbReference>
<feature type="transmembrane region" description="Helical" evidence="7">
    <location>
        <begin position="234"/>
        <end position="254"/>
    </location>
</feature>